<evidence type="ECO:0000313" key="3">
    <source>
        <dbReference type="EMBL" id="CDW73581.1"/>
    </source>
</evidence>
<dbReference type="InterPro" id="IPR008506">
    <property type="entry name" value="SND2/TMEM208"/>
</dbReference>
<dbReference type="InParanoid" id="A0A077ZYG9"/>
<evidence type="ECO:0000256" key="1">
    <source>
        <dbReference type="SAM" id="Coils"/>
    </source>
</evidence>
<name>A0A077ZYG9_STYLE</name>
<evidence type="ECO:0008006" key="5">
    <source>
        <dbReference type="Google" id="ProtNLM"/>
    </source>
</evidence>
<gene>
    <name evidence="3" type="primary">Contig8888.g9498</name>
    <name evidence="3" type="ORF">STYLEM_2564</name>
</gene>
<keyword evidence="1" id="KW-0175">Coiled coil</keyword>
<feature type="compositionally biased region" description="Polar residues" evidence="2">
    <location>
        <begin position="979"/>
        <end position="1009"/>
    </location>
</feature>
<keyword evidence="4" id="KW-1185">Reference proteome</keyword>
<evidence type="ECO:0000313" key="4">
    <source>
        <dbReference type="Proteomes" id="UP000039865"/>
    </source>
</evidence>
<feature type="coiled-coil region" evidence="1">
    <location>
        <begin position="647"/>
        <end position="706"/>
    </location>
</feature>
<organism evidence="3 4">
    <name type="scientific">Stylonychia lemnae</name>
    <name type="common">Ciliate</name>
    <dbReference type="NCBI Taxonomy" id="5949"/>
    <lineage>
        <taxon>Eukaryota</taxon>
        <taxon>Sar</taxon>
        <taxon>Alveolata</taxon>
        <taxon>Ciliophora</taxon>
        <taxon>Intramacronucleata</taxon>
        <taxon>Spirotrichea</taxon>
        <taxon>Stichotrichia</taxon>
        <taxon>Sporadotrichida</taxon>
        <taxon>Oxytrichidae</taxon>
        <taxon>Stylonychinae</taxon>
        <taxon>Stylonychia</taxon>
    </lineage>
</organism>
<reference evidence="3 4" key="1">
    <citation type="submission" date="2014-06" db="EMBL/GenBank/DDBJ databases">
        <authorList>
            <person name="Swart Estienne"/>
        </authorList>
    </citation>
    <scope>NUCLEOTIDE SEQUENCE [LARGE SCALE GENOMIC DNA]</scope>
    <source>
        <strain evidence="3 4">130c</strain>
    </source>
</reference>
<accession>A0A077ZYG9</accession>
<feature type="region of interest" description="Disordered" evidence="2">
    <location>
        <begin position="979"/>
        <end position="1023"/>
    </location>
</feature>
<dbReference type="EMBL" id="CCKQ01002488">
    <property type="protein sequence ID" value="CDW73581.1"/>
    <property type="molecule type" value="Genomic_DNA"/>
</dbReference>
<sequence>MQLIDLNQAIYVISLIYVSMYRPAGDIYDSEGNKVGESYGNTNMDYFGLILFGLVTRTTYRMICNSLEDGLQPEYALDIFAINLFSQLLLSFTRYGWWVYMLVPCYIGYKVSGWIWAYLSRTTAPANDAQEEIDPKLAKKQAKDKKKEDLIEDDNIISRHKVQSTISYLRPVMDSRITTNQKKQNLLTPTTATHTQLGLATSHPVIQFNDSSNNVYHSVLQSNRTNGKPQTKQQTVRSGVPIGIGMTSPRLTANRQNKSTINEKQSNQFDRNIDKFGTPKSSERSLITIHGIQDAENFEKDINDIMNIVDDIEKNLKTVNFIKKPRINMQSILNQSANIVKISKMNMEQRRQSQQYTQRTAMIGDGESSQVKKGISHNFFFQNQIGSRCRKNNRPFRGTILNQSSIEDQNFNSNQAQQQHQRDVLARSMELKRPQNFKIRKQYIKGQNSIDRNHENANVNTTQQTINNKNKVEIYENGIIPNKLILQNPFKIRSPNNLERPVMTNSKFNTVIDTENSAHYDTQSSPDQFSNNIRSVQKNLENIMVQDMNQTMRQSFNHQQSMNSSSNGNSKIVQQLIDYDQLLIQIFNQRKFRYVSEFYNQNDSQNEDGFTESKINIDIAHIEKDQDEELVRNRAYEFLMSDLQDLRQIYTVELQKMIQRLEQQDDEFSKERQFFLKQAKINEKTEQDLRARISYLEQELDDEKNHNIETLIRENVASVCEIALLNYQTQASRHQGQTQMDANQEEKKQKQMNYKELYNESRQQYIYELKINKKVLNMMENKVSNLIAENGSLNNYIVKLKALNEEIESMAKIREDQLNGQILKNKDLQGQMDALVYREQNLQAQQVPVYEFDKLNADYQKAIDCVGSLQIRNQILEQDKKLLVSQLVNVKNSISWINNVLGQKFADFTENIAEKMKKLNSKVEKIQFIFNETLLYTNKTYFLEEIYKMRSEVTELKKKNGLLSERIKVMKHHVDNGLQKQQAYSESNTSSQVRQEIQRRSPTNSISSNHKGRHVKINSGVTVPSHLEYDREVRAIHTDFNDSSNNTQEIEEQSQSQ</sequence>
<proteinExistence type="predicted"/>
<dbReference type="AlphaFoldDB" id="A0A077ZYG9"/>
<dbReference type="Pfam" id="PF05620">
    <property type="entry name" value="TMEM208_SND2"/>
    <property type="match status" value="1"/>
</dbReference>
<dbReference type="OrthoDB" id="326847at2759"/>
<protein>
    <recommendedName>
        <fullName evidence="5">Transmembrane protein</fullName>
    </recommendedName>
</protein>
<evidence type="ECO:0000256" key="2">
    <source>
        <dbReference type="SAM" id="MobiDB-lite"/>
    </source>
</evidence>
<dbReference type="Proteomes" id="UP000039865">
    <property type="component" value="Unassembled WGS sequence"/>
</dbReference>